<sequence length="588" mass="64694">MSVALAVVPIDSRLTIYGDKDPASAYSLSGHVSIALTSPYSLFEARRPARLLLESILLTFEGQSEIFTPSTGYSSIRLCELTRELVSGEPIELSNEGHEDSAEPCVWNVVFNIPVPGWLPETTTMGIEEIGTRYALYATARFINVEEDQPSSWGFAALCAPFRSRYKVVEAKKDIHIRRYIAAPELEAPPPSYLNYLVNSSASSSKTDVGKGRIPSDVLSKIQVLASVPQHVNIEDCEIPITLRMRTKDLPPEDCKKLQVTHISIDLLQEEKCRYRPSAAYLSRYPLPSKRRQPPNYPLREPHPVSSIYDVGLFVPPKFSECICRTFSLMPANERGKYKLPDDNYPFANDAENGPSGSWYTIDTTVPFVQQSPARADRECIEWAGMPDLRPSLTSPLFTVSHEVTIALTCTYDLEGGNVAKENLSFRIPLSFARVAPKLDPVGLRALLFQGVITGTSSSLQTSQLPNVKEPSSFTLPAYSQLYDSSGERKVDHSMPLPLYTPRSASPSGSTPSSSDASSTLSSPSIVDPALSVAIDSSTNHYDDHDSEDAPIQHKHAVRPTRQLVFDSEDDSMVDEGSDSVPTSPVDS</sequence>
<comment type="caution">
    <text evidence="2">The sequence shown here is derived from an EMBL/GenBank/DDBJ whole genome shotgun (WGS) entry which is preliminary data.</text>
</comment>
<reference evidence="2 3" key="1">
    <citation type="submission" date="2020-01" db="EMBL/GenBank/DDBJ databases">
        <authorList>
            <person name="Gupta K D."/>
        </authorList>
    </citation>
    <scope>NUCLEOTIDE SEQUENCE [LARGE SCALE GENOMIC DNA]</scope>
</reference>
<name>A0A8S0W1C1_CYCAE</name>
<dbReference type="EMBL" id="CACVBS010000112">
    <property type="protein sequence ID" value="CAA7271495.1"/>
    <property type="molecule type" value="Genomic_DNA"/>
</dbReference>
<feature type="compositionally biased region" description="Low complexity" evidence="1">
    <location>
        <begin position="501"/>
        <end position="525"/>
    </location>
</feature>
<protein>
    <submittedName>
        <fullName evidence="2">Uncharacterized protein</fullName>
    </submittedName>
</protein>
<accession>A0A8S0W1C1</accession>
<feature type="region of interest" description="Disordered" evidence="1">
    <location>
        <begin position="487"/>
        <end position="588"/>
    </location>
</feature>
<dbReference type="OrthoDB" id="1638493at2759"/>
<proteinExistence type="predicted"/>
<dbReference type="AlphaFoldDB" id="A0A8S0W1C1"/>
<evidence type="ECO:0000256" key="1">
    <source>
        <dbReference type="SAM" id="MobiDB-lite"/>
    </source>
</evidence>
<evidence type="ECO:0000313" key="2">
    <source>
        <dbReference type="EMBL" id="CAA7271495.1"/>
    </source>
</evidence>
<feature type="compositionally biased region" description="Acidic residues" evidence="1">
    <location>
        <begin position="567"/>
        <end position="578"/>
    </location>
</feature>
<dbReference type="Proteomes" id="UP000467700">
    <property type="component" value="Unassembled WGS sequence"/>
</dbReference>
<evidence type="ECO:0000313" key="3">
    <source>
        <dbReference type="Proteomes" id="UP000467700"/>
    </source>
</evidence>
<gene>
    <name evidence="2" type="ORF">AAE3_LOCUS13726</name>
</gene>
<keyword evidence="3" id="KW-1185">Reference proteome</keyword>
<organism evidence="2 3">
    <name type="scientific">Cyclocybe aegerita</name>
    <name type="common">Black poplar mushroom</name>
    <name type="synonym">Agrocybe aegerita</name>
    <dbReference type="NCBI Taxonomy" id="1973307"/>
    <lineage>
        <taxon>Eukaryota</taxon>
        <taxon>Fungi</taxon>
        <taxon>Dikarya</taxon>
        <taxon>Basidiomycota</taxon>
        <taxon>Agaricomycotina</taxon>
        <taxon>Agaricomycetes</taxon>
        <taxon>Agaricomycetidae</taxon>
        <taxon>Agaricales</taxon>
        <taxon>Agaricineae</taxon>
        <taxon>Bolbitiaceae</taxon>
        <taxon>Cyclocybe</taxon>
    </lineage>
</organism>